<evidence type="ECO:0000256" key="1">
    <source>
        <dbReference type="SAM" id="Coils"/>
    </source>
</evidence>
<evidence type="ECO:0000313" key="2">
    <source>
        <dbReference type="EMBL" id="MDN5213115.1"/>
    </source>
</evidence>
<sequence length="577" mass="63344">MKKLFNLLLLTFSASYAFGQTHGISYQAVIIDENAQEIPGIDIQGNVLPDHPLTVRFTISNEMGAVDYQEDHATRTDKYGMIYLTIGRGIPTPASPDVFEEISWDGTGKDLRVEIRLGETGGDFIEFSKQELYFVPYAFHRNITATGTLTVADSTTLNNVLQVNATSFMNEKVTINDTLEVNARGVLNGEVTINDVLEVNAPGFLNGQVTVSTTVNGSERQYSTYPFRVEGSNQGIAVRVNGSRDSENNFVSFWDNTGMQGRIEGQVDSDVYTNPQYIFDQSIYAAQTATQIANSATASASAVADPGNAIIEVANAATLAAEIASYNIFAFQDLGVTYESAAGDYAEWLPRLDPEEKIEPGQIVGVFGGSITKVTEGAEQVMVISKKPIVLGNMPPEGLNKDQCEKVGFMGQVQVWVIGKVKEGDYIVAYASGSGLGKAIPQEELTLNDLNKIVGRSWSSSDHDGINLINTVIGLKTNELVNIIRIQRERLTQLEEQITTMKEEMHHDRKLLMTLVPGYKDAMEDKTKKQEIESITKQRNTVEGENTESACFKAGIKKEKAIKTRQKANIAVEESRE</sequence>
<reference evidence="2" key="1">
    <citation type="submission" date="2023-06" db="EMBL/GenBank/DDBJ databases">
        <title>Genomic of Agaribacillus aureum.</title>
        <authorList>
            <person name="Wang G."/>
        </authorList>
    </citation>
    <scope>NUCLEOTIDE SEQUENCE</scope>
    <source>
        <strain evidence="2">BMA12</strain>
    </source>
</reference>
<dbReference type="EMBL" id="JAUJEB010000002">
    <property type="protein sequence ID" value="MDN5213115.1"/>
    <property type="molecule type" value="Genomic_DNA"/>
</dbReference>
<evidence type="ECO:0000313" key="3">
    <source>
        <dbReference type="Proteomes" id="UP001172083"/>
    </source>
</evidence>
<feature type="coiled-coil region" evidence="1">
    <location>
        <begin position="477"/>
        <end position="511"/>
    </location>
</feature>
<accession>A0ABT8L5U5</accession>
<dbReference type="RefSeq" id="WP_346758455.1">
    <property type="nucleotide sequence ID" value="NZ_JAUJEB010000002.1"/>
</dbReference>
<keyword evidence="3" id="KW-1185">Reference proteome</keyword>
<gene>
    <name evidence="2" type="ORF">QQ020_13695</name>
</gene>
<organism evidence="2 3">
    <name type="scientific">Agaribacillus aureus</name>
    <dbReference type="NCBI Taxonomy" id="3051825"/>
    <lineage>
        <taxon>Bacteria</taxon>
        <taxon>Pseudomonadati</taxon>
        <taxon>Bacteroidota</taxon>
        <taxon>Cytophagia</taxon>
        <taxon>Cytophagales</taxon>
        <taxon>Splendidivirgaceae</taxon>
        <taxon>Agaribacillus</taxon>
    </lineage>
</organism>
<name>A0ABT8L5U5_9BACT</name>
<comment type="caution">
    <text evidence="2">The sequence shown here is derived from an EMBL/GenBank/DDBJ whole genome shotgun (WGS) entry which is preliminary data.</text>
</comment>
<keyword evidence="1" id="KW-0175">Coiled coil</keyword>
<protein>
    <submittedName>
        <fullName evidence="2">Uncharacterized protein</fullName>
    </submittedName>
</protein>
<proteinExistence type="predicted"/>
<dbReference type="Proteomes" id="UP001172083">
    <property type="component" value="Unassembled WGS sequence"/>
</dbReference>
<dbReference type="Gene3D" id="2.40.300.10">
    <property type="entry name" value="Head decoration protein D"/>
    <property type="match status" value="1"/>
</dbReference>